<dbReference type="AlphaFoldDB" id="N1PHD4"/>
<dbReference type="EMBL" id="KB446543">
    <property type="protein sequence ID" value="EME40970.1"/>
    <property type="molecule type" value="Genomic_DNA"/>
</dbReference>
<evidence type="ECO:0000313" key="1">
    <source>
        <dbReference type="EMBL" id="EME40970.1"/>
    </source>
</evidence>
<reference evidence="2" key="1">
    <citation type="journal article" date="2012" name="PLoS Genet.">
        <title>The genomes of the fungal plant pathogens Cladosporium fulvum and Dothistroma septosporum reveal adaptation to different hosts and lifestyles but also signatures of common ancestry.</title>
        <authorList>
            <person name="de Wit P.J.G.M."/>
            <person name="van der Burgt A."/>
            <person name="Oekmen B."/>
            <person name="Stergiopoulos I."/>
            <person name="Abd-Elsalam K.A."/>
            <person name="Aerts A.L."/>
            <person name="Bahkali A.H."/>
            <person name="Beenen H.G."/>
            <person name="Chettri P."/>
            <person name="Cox M.P."/>
            <person name="Datema E."/>
            <person name="de Vries R.P."/>
            <person name="Dhillon B."/>
            <person name="Ganley A.R."/>
            <person name="Griffiths S.A."/>
            <person name="Guo Y."/>
            <person name="Hamelin R.C."/>
            <person name="Henrissat B."/>
            <person name="Kabir M.S."/>
            <person name="Jashni M.K."/>
            <person name="Kema G."/>
            <person name="Klaubauf S."/>
            <person name="Lapidus A."/>
            <person name="Levasseur A."/>
            <person name="Lindquist E."/>
            <person name="Mehrabi R."/>
            <person name="Ohm R.A."/>
            <person name="Owen T.J."/>
            <person name="Salamov A."/>
            <person name="Schwelm A."/>
            <person name="Schijlen E."/>
            <person name="Sun H."/>
            <person name="van den Burg H.A."/>
            <person name="van Ham R.C.H.J."/>
            <person name="Zhang S."/>
            <person name="Goodwin S.B."/>
            <person name="Grigoriev I.V."/>
            <person name="Collemare J."/>
            <person name="Bradshaw R.E."/>
        </authorList>
    </citation>
    <scope>NUCLEOTIDE SEQUENCE [LARGE SCALE GENOMIC DNA]</scope>
    <source>
        <strain evidence="2">NZE10 / CBS 128990</strain>
    </source>
</reference>
<accession>N1PHD4</accession>
<name>N1PHD4_DOTSN</name>
<gene>
    <name evidence="1" type="ORF">DOTSEDRAFT_74503</name>
</gene>
<keyword evidence="2" id="KW-1185">Reference proteome</keyword>
<sequence>MRLGTLVMYNLRARKSVSYQDCISLYFRVNARRVVHAELDFQQGGTRARSGEEFLHRRRRKVWKPVTSHRVGTAYHAGRLSHWYGGA</sequence>
<reference evidence="1 2" key="2">
    <citation type="journal article" date="2012" name="PLoS Pathog.">
        <title>Diverse lifestyles and strategies of plant pathogenesis encoded in the genomes of eighteen Dothideomycetes fungi.</title>
        <authorList>
            <person name="Ohm R.A."/>
            <person name="Feau N."/>
            <person name="Henrissat B."/>
            <person name="Schoch C.L."/>
            <person name="Horwitz B.A."/>
            <person name="Barry K.W."/>
            <person name="Condon B.J."/>
            <person name="Copeland A.C."/>
            <person name="Dhillon B."/>
            <person name="Glaser F."/>
            <person name="Hesse C.N."/>
            <person name="Kosti I."/>
            <person name="LaButti K."/>
            <person name="Lindquist E.A."/>
            <person name="Lucas S."/>
            <person name="Salamov A.A."/>
            <person name="Bradshaw R.E."/>
            <person name="Ciuffetti L."/>
            <person name="Hamelin R.C."/>
            <person name="Kema G.H.J."/>
            <person name="Lawrence C."/>
            <person name="Scott J.A."/>
            <person name="Spatafora J.W."/>
            <person name="Turgeon B.G."/>
            <person name="de Wit P.J.G.M."/>
            <person name="Zhong S."/>
            <person name="Goodwin S.B."/>
            <person name="Grigoriev I.V."/>
        </authorList>
    </citation>
    <scope>NUCLEOTIDE SEQUENCE [LARGE SCALE GENOMIC DNA]</scope>
    <source>
        <strain evidence="2">NZE10 / CBS 128990</strain>
    </source>
</reference>
<protein>
    <submittedName>
        <fullName evidence="1">Uncharacterized protein</fullName>
    </submittedName>
</protein>
<dbReference type="Proteomes" id="UP000016933">
    <property type="component" value="Unassembled WGS sequence"/>
</dbReference>
<proteinExistence type="predicted"/>
<dbReference type="HOGENOM" id="CLU_2483333_0_0_1"/>
<evidence type="ECO:0000313" key="2">
    <source>
        <dbReference type="Proteomes" id="UP000016933"/>
    </source>
</evidence>
<organism evidence="1 2">
    <name type="scientific">Dothistroma septosporum (strain NZE10 / CBS 128990)</name>
    <name type="common">Red band needle blight fungus</name>
    <name type="synonym">Mycosphaerella pini</name>
    <dbReference type="NCBI Taxonomy" id="675120"/>
    <lineage>
        <taxon>Eukaryota</taxon>
        <taxon>Fungi</taxon>
        <taxon>Dikarya</taxon>
        <taxon>Ascomycota</taxon>
        <taxon>Pezizomycotina</taxon>
        <taxon>Dothideomycetes</taxon>
        <taxon>Dothideomycetidae</taxon>
        <taxon>Mycosphaerellales</taxon>
        <taxon>Mycosphaerellaceae</taxon>
        <taxon>Dothistroma</taxon>
    </lineage>
</organism>